<evidence type="ECO:0000313" key="1">
    <source>
        <dbReference type="EMBL" id="CAG8826936.1"/>
    </source>
</evidence>
<name>A0ACA9S4N6_9GLOM</name>
<gene>
    <name evidence="1" type="ORF">RPERSI_LOCUS26853</name>
</gene>
<reference evidence="1" key="1">
    <citation type="submission" date="2021-06" db="EMBL/GenBank/DDBJ databases">
        <authorList>
            <person name="Kallberg Y."/>
            <person name="Tangrot J."/>
            <person name="Rosling A."/>
        </authorList>
    </citation>
    <scope>NUCLEOTIDE SEQUENCE</scope>
    <source>
        <strain evidence="1">MA461A</strain>
    </source>
</reference>
<sequence length="63" mass="7336">MFSESCHTKINKYRTNLNLKIAIERLNNNKTFHAFEIHNKSSIAMYKSNHGIISRAIKSIKKT</sequence>
<evidence type="ECO:0000313" key="2">
    <source>
        <dbReference type="Proteomes" id="UP000789920"/>
    </source>
</evidence>
<proteinExistence type="predicted"/>
<dbReference type="EMBL" id="CAJVQC010093024">
    <property type="protein sequence ID" value="CAG8826936.1"/>
    <property type="molecule type" value="Genomic_DNA"/>
</dbReference>
<organism evidence="1 2">
    <name type="scientific">Racocetra persica</name>
    <dbReference type="NCBI Taxonomy" id="160502"/>
    <lineage>
        <taxon>Eukaryota</taxon>
        <taxon>Fungi</taxon>
        <taxon>Fungi incertae sedis</taxon>
        <taxon>Mucoromycota</taxon>
        <taxon>Glomeromycotina</taxon>
        <taxon>Glomeromycetes</taxon>
        <taxon>Diversisporales</taxon>
        <taxon>Gigasporaceae</taxon>
        <taxon>Racocetra</taxon>
    </lineage>
</organism>
<accession>A0ACA9S4N6</accession>
<comment type="caution">
    <text evidence="1">The sequence shown here is derived from an EMBL/GenBank/DDBJ whole genome shotgun (WGS) entry which is preliminary data.</text>
</comment>
<feature type="non-terminal residue" evidence="1">
    <location>
        <position position="63"/>
    </location>
</feature>
<keyword evidence="2" id="KW-1185">Reference proteome</keyword>
<dbReference type="Proteomes" id="UP000789920">
    <property type="component" value="Unassembled WGS sequence"/>
</dbReference>
<protein>
    <submittedName>
        <fullName evidence="1">20126_t:CDS:1</fullName>
    </submittedName>
</protein>